<dbReference type="EMBL" id="SOEC01000010">
    <property type="protein sequence ID" value="TDX28346.1"/>
    <property type="molecule type" value="Genomic_DNA"/>
</dbReference>
<reference evidence="1 2" key="1">
    <citation type="submission" date="2019-03" db="EMBL/GenBank/DDBJ databases">
        <title>Freshwater and sediment microbial communities from various areas in North America, analyzing microbe dynamics in response to fracking.</title>
        <authorList>
            <person name="Lamendella R."/>
        </authorList>
    </citation>
    <scope>NUCLEOTIDE SEQUENCE [LARGE SCALE GENOMIC DNA]</scope>
    <source>
        <strain evidence="1 2">6_TX</strain>
    </source>
</reference>
<gene>
    <name evidence="1" type="ORF">DFO67_11046</name>
</gene>
<name>A0A4R8FPG8_9GAMM</name>
<dbReference type="AlphaFoldDB" id="A0A4R8FPG8"/>
<protein>
    <submittedName>
        <fullName evidence="1">Uncharacterized protein</fullName>
    </submittedName>
</protein>
<dbReference type="RefSeq" id="WP_166671070.1">
    <property type="nucleotide sequence ID" value="NZ_SOEC01000010.1"/>
</dbReference>
<evidence type="ECO:0000313" key="2">
    <source>
        <dbReference type="Proteomes" id="UP000294489"/>
    </source>
</evidence>
<dbReference type="Proteomes" id="UP000294489">
    <property type="component" value="Unassembled WGS sequence"/>
</dbReference>
<sequence length="57" mass="6305">MSVGEIAPDAKAMLLVLAKALIPGKVKTWLMPALTYEQTRDVHVIPAHWALAWPVRV</sequence>
<comment type="caution">
    <text evidence="1">The sequence shown here is derived from an EMBL/GenBank/DDBJ whole genome shotgun (WGS) entry which is preliminary data.</text>
</comment>
<accession>A0A4R8FPG8</accession>
<evidence type="ECO:0000313" key="1">
    <source>
        <dbReference type="EMBL" id="TDX28346.1"/>
    </source>
</evidence>
<proteinExistence type="predicted"/>
<organism evidence="1 2">
    <name type="scientific">Modicisalibacter xianhensis</name>
    <dbReference type="NCBI Taxonomy" id="442341"/>
    <lineage>
        <taxon>Bacteria</taxon>
        <taxon>Pseudomonadati</taxon>
        <taxon>Pseudomonadota</taxon>
        <taxon>Gammaproteobacteria</taxon>
        <taxon>Oceanospirillales</taxon>
        <taxon>Halomonadaceae</taxon>
        <taxon>Modicisalibacter</taxon>
    </lineage>
</organism>